<dbReference type="OrthoDB" id="3366661at2759"/>
<feature type="region of interest" description="Disordered" evidence="2">
    <location>
        <begin position="1"/>
        <end position="67"/>
    </location>
</feature>
<feature type="compositionally biased region" description="Polar residues" evidence="2">
    <location>
        <begin position="218"/>
        <end position="230"/>
    </location>
</feature>
<dbReference type="EMBL" id="OOIN01000005">
    <property type="protein sequence ID" value="SPO23015.1"/>
    <property type="molecule type" value="Genomic_DNA"/>
</dbReference>
<protein>
    <submittedName>
        <fullName evidence="3">Uncharacterized protein</fullName>
    </submittedName>
</protein>
<feature type="compositionally biased region" description="Gly residues" evidence="2">
    <location>
        <begin position="466"/>
        <end position="481"/>
    </location>
</feature>
<name>A0A5C3DXM0_9BASI</name>
<feature type="compositionally biased region" description="Low complexity" evidence="2">
    <location>
        <begin position="52"/>
        <end position="67"/>
    </location>
</feature>
<feature type="region of interest" description="Disordered" evidence="2">
    <location>
        <begin position="133"/>
        <end position="163"/>
    </location>
</feature>
<keyword evidence="1" id="KW-0175">Coiled coil</keyword>
<keyword evidence="4" id="KW-1185">Reference proteome</keyword>
<feature type="region of interest" description="Disordered" evidence="2">
    <location>
        <begin position="196"/>
        <end position="230"/>
    </location>
</feature>
<feature type="coiled-coil region" evidence="1">
    <location>
        <begin position="352"/>
        <end position="414"/>
    </location>
</feature>
<reference evidence="3 4" key="1">
    <citation type="submission" date="2018-03" db="EMBL/GenBank/DDBJ databases">
        <authorList>
            <person name="Guldener U."/>
        </authorList>
    </citation>
    <scope>NUCLEOTIDE SEQUENCE [LARGE SCALE GENOMIC DNA]</scope>
    <source>
        <strain evidence="3 4">NBRC100155</strain>
    </source>
</reference>
<dbReference type="Proteomes" id="UP000324022">
    <property type="component" value="Unassembled WGS sequence"/>
</dbReference>
<proteinExistence type="predicted"/>
<sequence length="514" mass="54846">MSAQKRRPQQPQHPYQSNYTQQHQQQQQFPQDPGYSQQYAGVAAPWQAIPSHPHQQPPQLYYQPHQYPSTDPYAFATSNTQFSASASPYPQHVQYQSSSYYPQSQPFALPNAAGYHNAYPQGGYLAAAAATDDPVSSDLSPNHLSPGSLSSGHSPKPSAGRSRLSNFVFPSQATSPSLESHVAHLSLTAPLPNKPTSAAAFSPNPGSASASRPASGMAHSSQLKPLSSNTPVALDEARSHISLRYPPLPEIPARPATPPLIQLHIGRNPTADESTPAPDQSVLDYVSSLLSIIHTYEQRDDLLRLRTEAVGFQPKQAYLAWQASQATIPTSPTSSSDTDANPVLGIRLLQRLDALQRENDELGRLLSSATLSTTNTDTQVQELQKEIIDSHTLIQAMDNALSNAEARAKASERALQVACRTNSTSILADQAEHVKKIAGGTVKSGVGQGSGRRGSKGVVVGKDVSGKGGMVRGGKAGQGGKGDAKYEVKGDSLDGGVKKIKSQAFTTTKDVAKK</sequence>
<evidence type="ECO:0000256" key="2">
    <source>
        <dbReference type="SAM" id="MobiDB-lite"/>
    </source>
</evidence>
<gene>
    <name evidence="3" type="ORF">UTRI_01693</name>
</gene>
<evidence type="ECO:0000313" key="4">
    <source>
        <dbReference type="Proteomes" id="UP000324022"/>
    </source>
</evidence>
<feature type="compositionally biased region" description="Low complexity" evidence="2">
    <location>
        <begin position="202"/>
        <end position="215"/>
    </location>
</feature>
<feature type="region of interest" description="Disordered" evidence="2">
    <location>
        <begin position="443"/>
        <end position="490"/>
    </location>
</feature>
<dbReference type="AlphaFoldDB" id="A0A5C3DXM0"/>
<feature type="compositionally biased region" description="Low complexity" evidence="2">
    <location>
        <begin position="14"/>
        <end position="38"/>
    </location>
</feature>
<accession>A0A5C3DXM0</accession>
<feature type="compositionally biased region" description="Low complexity" evidence="2">
    <location>
        <begin position="139"/>
        <end position="158"/>
    </location>
</feature>
<organism evidence="3 4">
    <name type="scientific">Ustilago trichophora</name>
    <dbReference type="NCBI Taxonomy" id="86804"/>
    <lineage>
        <taxon>Eukaryota</taxon>
        <taxon>Fungi</taxon>
        <taxon>Dikarya</taxon>
        <taxon>Basidiomycota</taxon>
        <taxon>Ustilaginomycotina</taxon>
        <taxon>Ustilaginomycetes</taxon>
        <taxon>Ustilaginales</taxon>
        <taxon>Ustilaginaceae</taxon>
        <taxon>Ustilago</taxon>
    </lineage>
</organism>
<evidence type="ECO:0000313" key="3">
    <source>
        <dbReference type="EMBL" id="SPO23015.1"/>
    </source>
</evidence>
<evidence type="ECO:0000256" key="1">
    <source>
        <dbReference type="SAM" id="Coils"/>
    </source>
</evidence>